<dbReference type="Pfam" id="PF01012">
    <property type="entry name" value="ETF"/>
    <property type="match status" value="1"/>
</dbReference>
<evidence type="ECO:0000259" key="4">
    <source>
        <dbReference type="SMART" id="SM00893"/>
    </source>
</evidence>
<name>A0A0H2VA03_ECOL6</name>
<dbReference type="InterPro" id="IPR014729">
    <property type="entry name" value="Rossmann-like_a/b/a_fold"/>
</dbReference>
<dbReference type="SMR" id="A0A0H2VA03"/>
<dbReference type="SMART" id="SM00893">
    <property type="entry name" value="ETF"/>
    <property type="match status" value="1"/>
</dbReference>
<dbReference type="PANTHER" id="PTHR21294:SF8">
    <property type="entry name" value="ELECTRON TRANSFER FLAVOPROTEIN SUBUNIT BETA"/>
    <property type="match status" value="1"/>
</dbReference>
<keyword evidence="6" id="KW-1185">Reference proteome</keyword>
<dbReference type="Gene3D" id="3.40.50.620">
    <property type="entry name" value="HUPs"/>
    <property type="match status" value="1"/>
</dbReference>
<proteinExistence type="inferred from homology"/>
<comment type="similarity">
    <text evidence="1">Belongs to the ETF beta-subunit/FixA family.</text>
</comment>
<evidence type="ECO:0000313" key="5">
    <source>
        <dbReference type="EMBL" id="AAN81777.1"/>
    </source>
</evidence>
<evidence type="ECO:0000256" key="2">
    <source>
        <dbReference type="ARBA" id="ARBA00022448"/>
    </source>
</evidence>
<evidence type="ECO:0000313" key="6">
    <source>
        <dbReference type="Proteomes" id="UP000001410"/>
    </source>
</evidence>
<dbReference type="STRING" id="199310.c3329"/>
<dbReference type="PIRSF" id="PIRSF000090">
    <property type="entry name" value="Beta-ETF"/>
    <property type="match status" value="1"/>
</dbReference>
<dbReference type="KEGG" id="ecc:c3329"/>
<dbReference type="EMBL" id="AE014075">
    <property type="protein sequence ID" value="AAN81777.1"/>
    <property type="molecule type" value="Genomic_DNA"/>
</dbReference>
<reference evidence="5 6" key="1">
    <citation type="journal article" date="2002" name="Proc. Natl. Acad. Sci. U.S.A.">
        <title>Extensive mosaic structure revealed by the complete genome sequence of uropathogenic Escherichia coli.</title>
        <authorList>
            <person name="Welch R.A."/>
            <person name="Burland V."/>
            <person name="Plunkett G.III."/>
            <person name="Redford P."/>
            <person name="Roesch P."/>
            <person name="Rasko D."/>
            <person name="Buckles E.L."/>
            <person name="Liou S.R."/>
            <person name="Boutin A."/>
            <person name="Hackett J."/>
            <person name="Stroud D."/>
            <person name="Mayhew G.F."/>
            <person name="Rose D.J."/>
            <person name="Zhou S."/>
            <person name="Schwartz D.C."/>
            <person name="Perna N.T."/>
            <person name="Mobley H.L."/>
            <person name="Donnenberg M.S."/>
            <person name="Blattner F.R."/>
        </authorList>
    </citation>
    <scope>NUCLEOTIDE SEQUENCE [LARGE SCALE GENOMIC DNA]</scope>
    <source>
        <strain evidence="6">CFT073 / ATCC 700928 / UPEC</strain>
    </source>
</reference>
<dbReference type="eggNOG" id="COG2086">
    <property type="taxonomic scope" value="Bacteria"/>
</dbReference>
<feature type="domain" description="Electron transfer flavoprotein alpha/beta-subunit N-terminal" evidence="4">
    <location>
        <begin position="31"/>
        <end position="213"/>
    </location>
</feature>
<accession>A0A0H2VA03</accession>
<dbReference type="InterPro" id="IPR012255">
    <property type="entry name" value="ETF_b"/>
</dbReference>
<evidence type="ECO:0000256" key="1">
    <source>
        <dbReference type="ARBA" id="ARBA00007557"/>
    </source>
</evidence>
<dbReference type="AlphaFoldDB" id="A0A0H2VA03"/>
<keyword evidence="2" id="KW-0813">Transport</keyword>
<dbReference type="SUPFAM" id="SSF52402">
    <property type="entry name" value="Adenine nucleotide alpha hydrolases-like"/>
    <property type="match status" value="1"/>
</dbReference>
<organism evidence="5 6">
    <name type="scientific">Escherichia coli O6:H1 (strain CFT073 / ATCC 700928 / UPEC)</name>
    <dbReference type="NCBI Taxonomy" id="199310"/>
    <lineage>
        <taxon>Bacteria</taxon>
        <taxon>Pseudomonadati</taxon>
        <taxon>Pseudomonadota</taxon>
        <taxon>Gammaproteobacteria</taxon>
        <taxon>Enterobacterales</taxon>
        <taxon>Enterobacteriaceae</taxon>
        <taxon>Escherichia</taxon>
    </lineage>
</organism>
<protein>
    <submittedName>
        <fullName evidence="5">Putative electron transfer flavoprotein subunit ygcR</fullName>
    </submittedName>
</protein>
<gene>
    <name evidence="5" type="primary">ygcR</name>
    <name evidence="5" type="ordered locus">c3329</name>
</gene>
<dbReference type="GO" id="GO:0009055">
    <property type="term" value="F:electron transfer activity"/>
    <property type="evidence" value="ECO:0007669"/>
    <property type="project" value="InterPro"/>
</dbReference>
<dbReference type="InterPro" id="IPR014730">
    <property type="entry name" value="ETF_a/b_N"/>
</dbReference>
<dbReference type="Proteomes" id="UP000001410">
    <property type="component" value="Chromosome"/>
</dbReference>
<dbReference type="PANTHER" id="PTHR21294">
    <property type="entry name" value="ELECTRON TRANSFER FLAVOPROTEIN BETA-SUBUNIT"/>
    <property type="match status" value="1"/>
</dbReference>
<dbReference type="HOGENOM" id="CLU_087555_1_0_6"/>
<sequence length="260" mass="28881">MRMNILLAFKAEPDAGMLAEKEWQAAQGNSGPDVSLLRSLLGADEQAAAALLLAQRKNGTSMSLTALSMGDERALHWLRYLMALGFEDAVLLETAADLRFAPEFVARHIAEWQYQNPLELIITGCQSSEGQNGQTPFLLAEMLGWPCFTQVERFTLDAPFITLEQRTENGLRCCRVRLPAVIAVRQCGEVALPVPGMRQRMAAGKAEIIRKTVAAEMPAMQCLQLARAEQRRGATLIDGQTVAEKAQKLWQYYLCQRMQP</sequence>
<keyword evidence="3" id="KW-0249">Electron transport</keyword>
<evidence type="ECO:0000256" key="3">
    <source>
        <dbReference type="ARBA" id="ARBA00022982"/>
    </source>
</evidence>